<keyword evidence="3" id="KW-1185">Reference proteome</keyword>
<dbReference type="SMART" id="SM00225">
    <property type="entry name" value="BTB"/>
    <property type="match status" value="1"/>
</dbReference>
<dbReference type="STRING" id="1442369.A0A0D2JH81"/>
<dbReference type="PROSITE" id="PS50097">
    <property type="entry name" value="BTB"/>
    <property type="match status" value="1"/>
</dbReference>
<evidence type="ECO:0000259" key="1">
    <source>
        <dbReference type="PROSITE" id="PS50097"/>
    </source>
</evidence>
<protein>
    <recommendedName>
        <fullName evidence="1">BTB domain-containing protein</fullName>
    </recommendedName>
</protein>
<dbReference type="PANTHER" id="PTHR47843:SF5">
    <property type="entry name" value="BTB_POZ DOMAIN PROTEIN"/>
    <property type="match status" value="1"/>
</dbReference>
<dbReference type="RefSeq" id="XP_013275856.1">
    <property type="nucleotide sequence ID" value="XM_013420402.1"/>
</dbReference>
<reference evidence="2 3" key="1">
    <citation type="submission" date="2015-01" db="EMBL/GenBank/DDBJ databases">
        <title>The Genome Sequence of Rhinocladiella mackenzie CBS 650.93.</title>
        <authorList>
            <consortium name="The Broad Institute Genomics Platform"/>
            <person name="Cuomo C."/>
            <person name="de Hoog S."/>
            <person name="Gorbushina A."/>
            <person name="Stielow B."/>
            <person name="Teixiera M."/>
            <person name="Abouelleil A."/>
            <person name="Chapman S.B."/>
            <person name="Priest M."/>
            <person name="Young S.K."/>
            <person name="Wortman J."/>
            <person name="Nusbaum C."/>
            <person name="Birren B."/>
        </authorList>
    </citation>
    <scope>NUCLEOTIDE SEQUENCE [LARGE SCALE GENOMIC DNA]</scope>
    <source>
        <strain evidence="2 3">CBS 650.93</strain>
    </source>
</reference>
<evidence type="ECO:0000313" key="2">
    <source>
        <dbReference type="EMBL" id="KIX08720.1"/>
    </source>
</evidence>
<dbReference type="GeneID" id="25291448"/>
<gene>
    <name evidence="2" type="ORF">Z518_03377</name>
</gene>
<dbReference type="Pfam" id="PF00651">
    <property type="entry name" value="BTB"/>
    <property type="match status" value="1"/>
</dbReference>
<dbReference type="InterPro" id="IPR011333">
    <property type="entry name" value="SKP1/BTB/POZ_sf"/>
</dbReference>
<dbReference type="AlphaFoldDB" id="A0A0D2JH81"/>
<dbReference type="InterPro" id="IPR000210">
    <property type="entry name" value="BTB/POZ_dom"/>
</dbReference>
<dbReference type="CDD" id="cd18186">
    <property type="entry name" value="BTB_POZ_ZBTB_KLHL-like"/>
    <property type="match status" value="1"/>
</dbReference>
<dbReference type="Gene3D" id="3.30.710.10">
    <property type="entry name" value="Potassium Channel Kv1.1, Chain A"/>
    <property type="match status" value="1"/>
</dbReference>
<dbReference type="HOGENOM" id="CLU_057752_1_1_1"/>
<dbReference type="OrthoDB" id="6359816at2759"/>
<dbReference type="EMBL" id="KN847476">
    <property type="protein sequence ID" value="KIX08720.1"/>
    <property type="molecule type" value="Genomic_DNA"/>
</dbReference>
<feature type="domain" description="BTB" evidence="1">
    <location>
        <begin position="39"/>
        <end position="106"/>
    </location>
</feature>
<sequence length="258" mass="29543">MSSKGEEANLAMVIRDRETSSGNVGALRLKSFFNSSKFSDFTIKVDDRDFRVHKIIMCGQSEYFDRLFNGDWKEVRDDVVVLKEDDSGAVEAMIRFMYENEYDSSGNSEERISPMVFNVRVYRVADKYGVPALKQLSKEKLDHAANICWDMDDFPHVITDVYGTSECEELRDTIARVSHEYMEALLKKDKFLRVLEETSGFAADLVRLMAAAHTTRTEYQCPSCGGTWEANFLPGRRYYCQLCGASYSDWSSYAVSRD</sequence>
<name>A0A0D2JH81_9EURO</name>
<dbReference type="Proteomes" id="UP000053617">
    <property type="component" value="Unassembled WGS sequence"/>
</dbReference>
<dbReference type="VEuPathDB" id="FungiDB:Z518_03377"/>
<dbReference type="SUPFAM" id="SSF54695">
    <property type="entry name" value="POZ domain"/>
    <property type="match status" value="1"/>
</dbReference>
<dbReference type="PANTHER" id="PTHR47843">
    <property type="entry name" value="BTB DOMAIN-CONTAINING PROTEIN-RELATED"/>
    <property type="match status" value="1"/>
</dbReference>
<proteinExistence type="predicted"/>
<evidence type="ECO:0000313" key="3">
    <source>
        <dbReference type="Proteomes" id="UP000053617"/>
    </source>
</evidence>
<accession>A0A0D2JH81</accession>
<organism evidence="2 3">
    <name type="scientific">Rhinocladiella mackenziei CBS 650.93</name>
    <dbReference type="NCBI Taxonomy" id="1442369"/>
    <lineage>
        <taxon>Eukaryota</taxon>
        <taxon>Fungi</taxon>
        <taxon>Dikarya</taxon>
        <taxon>Ascomycota</taxon>
        <taxon>Pezizomycotina</taxon>
        <taxon>Eurotiomycetes</taxon>
        <taxon>Chaetothyriomycetidae</taxon>
        <taxon>Chaetothyriales</taxon>
        <taxon>Herpotrichiellaceae</taxon>
        <taxon>Rhinocladiella</taxon>
    </lineage>
</organism>